<dbReference type="NCBIfam" id="TIGR03413">
    <property type="entry name" value="GSH_gloB"/>
    <property type="match status" value="1"/>
</dbReference>
<dbReference type="InterPro" id="IPR036866">
    <property type="entry name" value="RibonucZ/Hydroxyglut_hydro"/>
</dbReference>
<dbReference type="GO" id="GO:0019243">
    <property type="term" value="P:methylglyoxal catabolic process to D-lactate via S-lactoyl-glutathione"/>
    <property type="evidence" value="ECO:0007669"/>
    <property type="project" value="UniProtKB-UniRule"/>
</dbReference>
<dbReference type="InterPro" id="IPR032282">
    <property type="entry name" value="HAGH_C"/>
</dbReference>
<evidence type="ECO:0000256" key="3">
    <source>
        <dbReference type="ARBA" id="ARBA00006759"/>
    </source>
</evidence>
<comment type="catalytic activity">
    <reaction evidence="1 7">
        <text>an S-(2-hydroxyacyl)glutathione + H2O = a 2-hydroxy carboxylate + glutathione + H(+)</text>
        <dbReference type="Rhea" id="RHEA:21864"/>
        <dbReference type="ChEBI" id="CHEBI:15377"/>
        <dbReference type="ChEBI" id="CHEBI:15378"/>
        <dbReference type="ChEBI" id="CHEBI:57925"/>
        <dbReference type="ChEBI" id="CHEBI:58896"/>
        <dbReference type="ChEBI" id="CHEBI:71261"/>
        <dbReference type="EC" id="3.1.2.6"/>
    </reaction>
</comment>
<dbReference type="InterPro" id="IPR050110">
    <property type="entry name" value="Glyoxalase_II_hydrolase"/>
</dbReference>
<proteinExistence type="inferred from homology"/>
<reference evidence="9 10" key="1">
    <citation type="submission" date="2019-07" db="EMBL/GenBank/DDBJ databases">
        <title>Whole genome shotgun sequence of Thiobacillus plumbophilus NBRC 107929.</title>
        <authorList>
            <person name="Hosoyama A."/>
            <person name="Uohara A."/>
            <person name="Ohji S."/>
            <person name="Ichikawa N."/>
        </authorList>
    </citation>
    <scope>NUCLEOTIDE SEQUENCE [LARGE SCALE GENOMIC DNA]</scope>
    <source>
        <strain evidence="9 10">NBRC 107929</strain>
    </source>
</reference>
<dbReference type="CDD" id="cd07723">
    <property type="entry name" value="hydroxyacylglutathione_hydrolase_MBL-fold"/>
    <property type="match status" value="1"/>
</dbReference>
<comment type="function">
    <text evidence="7">Thiolesterase that catalyzes the hydrolysis of S-D-lactoyl-glutathione to form glutathione and D-lactic acid.</text>
</comment>
<protein>
    <recommendedName>
        <fullName evidence="7">Hydroxyacylglutathione hydrolase</fullName>
        <ecNumber evidence="7">3.1.2.6</ecNumber>
    </recommendedName>
    <alternativeName>
        <fullName evidence="7">Glyoxalase II</fullName>
        <shortName evidence="7">Glx II</shortName>
    </alternativeName>
</protein>
<keyword evidence="5 7" id="KW-0378">Hydrolase</keyword>
<evidence type="ECO:0000256" key="1">
    <source>
        <dbReference type="ARBA" id="ARBA00001623"/>
    </source>
</evidence>
<dbReference type="EMBL" id="BKAD01000015">
    <property type="protein sequence ID" value="GEP30582.1"/>
    <property type="molecule type" value="Genomic_DNA"/>
</dbReference>
<keyword evidence="10" id="KW-1185">Reference proteome</keyword>
<evidence type="ECO:0000256" key="5">
    <source>
        <dbReference type="ARBA" id="ARBA00022801"/>
    </source>
</evidence>
<comment type="pathway">
    <text evidence="2 7">Secondary metabolite metabolism; methylglyoxal degradation; (R)-lactate from methylglyoxal: step 2/2.</text>
</comment>
<dbReference type="UniPathway" id="UPA00619">
    <property type="reaction ID" value="UER00676"/>
</dbReference>
<gene>
    <name evidence="7 9" type="primary">gloB</name>
    <name evidence="9" type="ORF">TPL01_17200</name>
</gene>
<dbReference type="PANTHER" id="PTHR43705:SF1">
    <property type="entry name" value="HYDROXYACYLGLUTATHIONE HYDROLASE GLOB"/>
    <property type="match status" value="1"/>
</dbReference>
<comment type="cofactor">
    <cofactor evidence="7">
        <name>Zn(2+)</name>
        <dbReference type="ChEBI" id="CHEBI:29105"/>
    </cofactor>
    <text evidence="7">Binds 2 Zn(2+) ions per subunit.</text>
</comment>
<feature type="binding site" evidence="7">
    <location>
        <position position="61"/>
    </location>
    <ligand>
        <name>Zn(2+)</name>
        <dbReference type="ChEBI" id="CHEBI:29105"/>
        <label>2</label>
    </ligand>
</feature>
<comment type="subunit">
    <text evidence="7">Monomer.</text>
</comment>
<evidence type="ECO:0000256" key="2">
    <source>
        <dbReference type="ARBA" id="ARBA00004963"/>
    </source>
</evidence>
<comment type="caution">
    <text evidence="9">The sequence shown here is derived from an EMBL/GenBank/DDBJ whole genome shotgun (WGS) entry which is preliminary data.</text>
</comment>
<dbReference type="PIRSF" id="PIRSF005457">
    <property type="entry name" value="Glx"/>
    <property type="match status" value="1"/>
</dbReference>
<dbReference type="PANTHER" id="PTHR43705">
    <property type="entry name" value="HYDROXYACYLGLUTATHIONE HYDROLASE"/>
    <property type="match status" value="1"/>
</dbReference>
<dbReference type="EC" id="3.1.2.6" evidence="7"/>
<evidence type="ECO:0000256" key="6">
    <source>
        <dbReference type="ARBA" id="ARBA00022833"/>
    </source>
</evidence>
<dbReference type="InterPro" id="IPR017782">
    <property type="entry name" value="Hydroxyacylglutathione_Hdrlase"/>
</dbReference>
<keyword evidence="6 7" id="KW-0862">Zinc</keyword>
<dbReference type="HAMAP" id="MF_01374">
    <property type="entry name" value="Glyoxalase_2"/>
    <property type="match status" value="1"/>
</dbReference>
<dbReference type="Gene3D" id="3.60.15.10">
    <property type="entry name" value="Ribonuclease Z/Hydroxyacylglutathione hydrolase-like"/>
    <property type="match status" value="1"/>
</dbReference>
<feature type="binding site" evidence="7">
    <location>
        <position position="56"/>
    </location>
    <ligand>
        <name>Zn(2+)</name>
        <dbReference type="ChEBI" id="CHEBI:29105"/>
        <label>1</label>
    </ligand>
</feature>
<accession>A0A512L7Z7</accession>
<dbReference type="RefSeq" id="WP_147072786.1">
    <property type="nucleotide sequence ID" value="NZ_AP021884.1"/>
</dbReference>
<evidence type="ECO:0000256" key="4">
    <source>
        <dbReference type="ARBA" id="ARBA00022723"/>
    </source>
</evidence>
<dbReference type="SUPFAM" id="SSF56281">
    <property type="entry name" value="Metallo-hydrolase/oxidoreductase"/>
    <property type="match status" value="1"/>
</dbReference>
<feature type="binding site" evidence="7">
    <location>
        <position position="131"/>
    </location>
    <ligand>
        <name>Zn(2+)</name>
        <dbReference type="ChEBI" id="CHEBI:29105"/>
        <label>2</label>
    </ligand>
</feature>
<dbReference type="OrthoDB" id="9802248at2"/>
<dbReference type="Pfam" id="PF00753">
    <property type="entry name" value="Lactamase_B"/>
    <property type="match status" value="1"/>
</dbReference>
<dbReference type="SMART" id="SM00849">
    <property type="entry name" value="Lactamase_B"/>
    <property type="match status" value="1"/>
</dbReference>
<evidence type="ECO:0000313" key="9">
    <source>
        <dbReference type="EMBL" id="GEP30582.1"/>
    </source>
</evidence>
<evidence type="ECO:0000259" key="8">
    <source>
        <dbReference type="SMART" id="SM00849"/>
    </source>
</evidence>
<feature type="binding site" evidence="7">
    <location>
        <position position="114"/>
    </location>
    <ligand>
        <name>Zn(2+)</name>
        <dbReference type="ChEBI" id="CHEBI:29105"/>
        <label>1</label>
    </ligand>
</feature>
<dbReference type="InterPro" id="IPR001279">
    <property type="entry name" value="Metallo-B-lactamas"/>
</dbReference>
<comment type="similarity">
    <text evidence="3 7">Belongs to the metallo-beta-lactamase superfamily. Glyoxalase II family.</text>
</comment>
<evidence type="ECO:0000313" key="10">
    <source>
        <dbReference type="Proteomes" id="UP000321337"/>
    </source>
</evidence>
<organism evidence="9 10">
    <name type="scientific">Sulfuriferula plumbiphila</name>
    <dbReference type="NCBI Taxonomy" id="171865"/>
    <lineage>
        <taxon>Bacteria</taxon>
        <taxon>Pseudomonadati</taxon>
        <taxon>Pseudomonadota</taxon>
        <taxon>Betaproteobacteria</taxon>
        <taxon>Nitrosomonadales</taxon>
        <taxon>Sulfuricellaceae</taxon>
        <taxon>Sulfuriferula</taxon>
    </lineage>
</organism>
<name>A0A512L7Z7_9PROT</name>
<feature type="binding site" evidence="7">
    <location>
        <position position="169"/>
    </location>
    <ligand>
        <name>Zn(2+)</name>
        <dbReference type="ChEBI" id="CHEBI:29105"/>
        <label>2</label>
    </ligand>
</feature>
<feature type="binding site" evidence="7">
    <location>
        <position position="60"/>
    </location>
    <ligand>
        <name>Zn(2+)</name>
        <dbReference type="ChEBI" id="CHEBI:29105"/>
        <label>2</label>
    </ligand>
</feature>
<feature type="binding site" evidence="7">
    <location>
        <position position="58"/>
    </location>
    <ligand>
        <name>Zn(2+)</name>
        <dbReference type="ChEBI" id="CHEBI:29105"/>
        <label>1</label>
    </ligand>
</feature>
<feature type="domain" description="Metallo-beta-lactamase" evidence="8">
    <location>
        <begin position="15"/>
        <end position="169"/>
    </location>
</feature>
<dbReference type="Pfam" id="PF16123">
    <property type="entry name" value="HAGH_C"/>
    <property type="match status" value="1"/>
</dbReference>
<dbReference type="GO" id="GO:0046872">
    <property type="term" value="F:metal ion binding"/>
    <property type="evidence" value="ECO:0007669"/>
    <property type="project" value="UniProtKB-KW"/>
</dbReference>
<dbReference type="GO" id="GO:0004416">
    <property type="term" value="F:hydroxyacylglutathione hydrolase activity"/>
    <property type="evidence" value="ECO:0007669"/>
    <property type="project" value="UniProtKB-UniRule"/>
</dbReference>
<dbReference type="Proteomes" id="UP000321337">
    <property type="component" value="Unassembled WGS sequence"/>
</dbReference>
<sequence length="259" mass="27871">MHSDIYLAPVRAFADNYIWVIHRDACAVVVDPGDARPVMQFLRDKQLRLVAILTTHHHADHTGGNLALLAHYPVPVYGPASENIPGITRPLRDGDTVSLPELMLDLSVLEVPGHTAGHIAYYGTASLLCGDTLFAAGCGRLFEGTPAQMAASLARLAQLPDDTAVYCAHEYTLANIAFALSVDGNNPALIERARIEQDKRAAGLPTLPSSIGLEKATNPFLRCHATALREAAESWAGKSLPDDLAVFAALREMKNGFRA</sequence>
<dbReference type="AlphaFoldDB" id="A0A512L7Z7"/>
<feature type="binding site" evidence="7">
    <location>
        <position position="131"/>
    </location>
    <ligand>
        <name>Zn(2+)</name>
        <dbReference type="ChEBI" id="CHEBI:29105"/>
        <label>1</label>
    </ligand>
</feature>
<dbReference type="InterPro" id="IPR035680">
    <property type="entry name" value="Clx_II_MBL"/>
</dbReference>
<evidence type="ECO:0000256" key="7">
    <source>
        <dbReference type="HAMAP-Rule" id="MF_01374"/>
    </source>
</evidence>
<keyword evidence="4 7" id="KW-0479">Metal-binding</keyword>